<proteinExistence type="predicted"/>
<dbReference type="RefSeq" id="WP_376810097.1">
    <property type="nucleotide sequence ID" value="NZ_JBHTAC010000054.1"/>
</dbReference>
<sequence>MNYDENSAHKVDDEHEANDESIFLENKSGVEYLAIQVNNLTTKYERLLSWVSQISDNVDDLDCRLGMDLERRTRQRTDLNDSDKAAHFNIANSYLTFVEQKLQGVAQRHYRHFRKGRRAQSAEQIALLMSELSRQFFKGHIIDVEAIRNLVDTDDPRWLEDVERLTVSATIMIGQVDRTGVASPWDFGMGRRDVLDSARQKLWGACDPYKKIKFVVAPGYTVGGTQYCHQLVFTGE</sequence>
<name>A0ABW2H9J1_9ACTN</name>
<gene>
    <name evidence="1" type="ORF">ACFQO7_33200</name>
</gene>
<dbReference type="EMBL" id="JBHTAC010000054">
    <property type="protein sequence ID" value="MFC7247356.1"/>
    <property type="molecule type" value="Genomic_DNA"/>
</dbReference>
<evidence type="ECO:0000313" key="1">
    <source>
        <dbReference type="EMBL" id="MFC7247356.1"/>
    </source>
</evidence>
<accession>A0ABW2H9J1</accession>
<protein>
    <submittedName>
        <fullName evidence="1">Uncharacterized protein</fullName>
    </submittedName>
</protein>
<organism evidence="1 2">
    <name type="scientific">Catellatospora aurea</name>
    <dbReference type="NCBI Taxonomy" id="1337874"/>
    <lineage>
        <taxon>Bacteria</taxon>
        <taxon>Bacillati</taxon>
        <taxon>Actinomycetota</taxon>
        <taxon>Actinomycetes</taxon>
        <taxon>Micromonosporales</taxon>
        <taxon>Micromonosporaceae</taxon>
        <taxon>Catellatospora</taxon>
    </lineage>
</organism>
<dbReference type="Proteomes" id="UP001596392">
    <property type="component" value="Unassembled WGS sequence"/>
</dbReference>
<keyword evidence="2" id="KW-1185">Reference proteome</keyword>
<comment type="caution">
    <text evidence="1">The sequence shown here is derived from an EMBL/GenBank/DDBJ whole genome shotgun (WGS) entry which is preliminary data.</text>
</comment>
<reference evidence="2" key="1">
    <citation type="journal article" date="2019" name="Int. J. Syst. Evol. Microbiol.">
        <title>The Global Catalogue of Microorganisms (GCM) 10K type strain sequencing project: providing services to taxonomists for standard genome sequencing and annotation.</title>
        <authorList>
            <consortium name="The Broad Institute Genomics Platform"/>
            <consortium name="The Broad Institute Genome Sequencing Center for Infectious Disease"/>
            <person name="Wu L."/>
            <person name="Ma J."/>
        </authorList>
    </citation>
    <scope>NUCLEOTIDE SEQUENCE [LARGE SCALE GENOMIC DNA]</scope>
    <source>
        <strain evidence="2">CGMCC 1.9106</strain>
    </source>
</reference>
<evidence type="ECO:0000313" key="2">
    <source>
        <dbReference type="Proteomes" id="UP001596392"/>
    </source>
</evidence>